<evidence type="ECO:0000313" key="2">
    <source>
        <dbReference type="EMBL" id="QDL36688.1"/>
    </source>
</evidence>
<reference evidence="2 3" key="1">
    <citation type="submission" date="2019-01" db="EMBL/GenBank/DDBJ databases">
        <title>Genomic insights into a novel species Rhodoferax sp.</title>
        <authorList>
            <person name="Jin L."/>
        </authorList>
    </citation>
    <scope>NUCLEOTIDE SEQUENCE [LARGE SCALE GENOMIC DNA]</scope>
    <source>
        <strain evidence="2 3">CHu59-6-5</strain>
    </source>
</reference>
<evidence type="ECO:0000313" key="3">
    <source>
        <dbReference type="Proteomes" id="UP000316798"/>
    </source>
</evidence>
<dbReference type="OrthoDB" id="9153904at2"/>
<keyword evidence="1" id="KW-0472">Membrane</keyword>
<evidence type="ECO:0000256" key="1">
    <source>
        <dbReference type="SAM" id="Phobius"/>
    </source>
</evidence>
<gene>
    <name evidence="2" type="ORF">EUB48_04780</name>
</gene>
<dbReference type="Proteomes" id="UP000316798">
    <property type="component" value="Chromosome"/>
</dbReference>
<keyword evidence="1" id="KW-0812">Transmembrane</keyword>
<dbReference type="KEGG" id="rhf:EUB48_04780"/>
<dbReference type="AlphaFoldDB" id="A0A515D8F5"/>
<feature type="transmembrane region" description="Helical" evidence="1">
    <location>
        <begin position="87"/>
        <end position="105"/>
    </location>
</feature>
<dbReference type="RefSeq" id="WP_142817852.1">
    <property type="nucleotide sequence ID" value="NZ_CP035503.1"/>
</dbReference>
<sequence>MTIDTSKTSTLREQGETAHHLASHVLKSAEQAYDTTRNFADESLDQAQRFARRGMDAASDAGAKAQKTLARYADSTGEYVANQPMKSLLIAAAAGAAIATLLLSVRHRNGR</sequence>
<keyword evidence="1" id="KW-1133">Transmembrane helix</keyword>
<dbReference type="EMBL" id="CP035503">
    <property type="protein sequence ID" value="QDL36688.1"/>
    <property type="molecule type" value="Genomic_DNA"/>
</dbReference>
<keyword evidence="3" id="KW-1185">Reference proteome</keyword>
<name>A0A515D8F5_9BURK</name>
<proteinExistence type="predicted"/>
<protein>
    <recommendedName>
        <fullName evidence="4">DUF883 family protein</fullName>
    </recommendedName>
</protein>
<accession>A0A515D8F5</accession>
<evidence type="ECO:0008006" key="4">
    <source>
        <dbReference type="Google" id="ProtNLM"/>
    </source>
</evidence>
<organism evidence="2 3">
    <name type="scientific">Rhodoferax sediminis</name>
    <dbReference type="NCBI Taxonomy" id="2509614"/>
    <lineage>
        <taxon>Bacteria</taxon>
        <taxon>Pseudomonadati</taxon>
        <taxon>Pseudomonadota</taxon>
        <taxon>Betaproteobacteria</taxon>
        <taxon>Burkholderiales</taxon>
        <taxon>Comamonadaceae</taxon>
        <taxon>Rhodoferax</taxon>
    </lineage>
</organism>